<protein>
    <recommendedName>
        <fullName evidence="1">non-specific serine/threonine protein kinase</fullName>
        <ecNumber evidence="1">2.7.11.1</ecNumber>
    </recommendedName>
</protein>
<dbReference type="InterPro" id="IPR011009">
    <property type="entry name" value="Kinase-like_dom_sf"/>
</dbReference>
<dbReference type="EC" id="2.7.11.1" evidence="1"/>
<dbReference type="InParanoid" id="A0A0G4F821"/>
<evidence type="ECO:0000259" key="10">
    <source>
        <dbReference type="PROSITE" id="PS50011"/>
    </source>
</evidence>
<keyword evidence="3" id="KW-0808">Transferase</keyword>
<feature type="compositionally biased region" description="Low complexity" evidence="9">
    <location>
        <begin position="598"/>
        <end position="650"/>
    </location>
</feature>
<dbReference type="GO" id="GO:0005737">
    <property type="term" value="C:cytoplasm"/>
    <property type="evidence" value="ECO:0007669"/>
    <property type="project" value="TreeGrafter"/>
</dbReference>
<evidence type="ECO:0000256" key="4">
    <source>
        <dbReference type="ARBA" id="ARBA00022741"/>
    </source>
</evidence>
<feature type="compositionally biased region" description="Polar residues" evidence="9">
    <location>
        <begin position="882"/>
        <end position="908"/>
    </location>
</feature>
<feature type="compositionally biased region" description="Low complexity" evidence="9">
    <location>
        <begin position="676"/>
        <end position="701"/>
    </location>
</feature>
<dbReference type="PROSITE" id="PS50011">
    <property type="entry name" value="PROTEIN_KINASE_DOM"/>
    <property type="match status" value="1"/>
</dbReference>
<dbReference type="Proteomes" id="UP000041254">
    <property type="component" value="Unassembled WGS sequence"/>
</dbReference>
<keyword evidence="4" id="KW-0547">Nucleotide-binding</keyword>
<evidence type="ECO:0000256" key="6">
    <source>
        <dbReference type="ARBA" id="ARBA00022840"/>
    </source>
</evidence>
<keyword evidence="12" id="KW-1185">Reference proteome</keyword>
<dbReference type="Pfam" id="PF00069">
    <property type="entry name" value="Pkinase"/>
    <property type="match status" value="1"/>
</dbReference>
<proteinExistence type="predicted"/>
<dbReference type="STRING" id="1169540.A0A0G4F821"/>
<feature type="region of interest" description="Disordered" evidence="9">
    <location>
        <begin position="353"/>
        <end position="1055"/>
    </location>
</feature>
<sequence length="1083" mass="115893">MQGLKNLSSNLVQAAQNLRANVRGKLGSGRTYQIGERVVWEERKLSEGGFAFVFVVRDTGSGEEYALKKILCQDKERYTLAKREIEMLERIPSHPNVVRYLGSTILAGESGGGGQSREVCILMEFCRDGHLLSLLDAHDGQLAEDVIVGIFHDVCKGVAHLHGQRPPIVHRDLKIENILGAGGHYKLCDFGSCSTEQIQPKTCARERLLKLQEEIEKYTTMMYRPPEMVDFYKGYELSDKVDIWMLGCILYTLVFYRHPFQDQSPLAIANANYSMPLDTIRVSTGGGGGGGGGGQGGGKLRVGPKLLDLVHWMLAADPRDRPSAAELCRILSKYASISPSALQSYLPPAVLQKSQRMSQQARDHNPDFKFAPIDPSAVAMGGGKKPSKDKDKPKKKRHQHLGQAVGGGEPFAGWTSSPSPPPASPPQWATAGFDANSGWQGFPSPVQQLSDAPGPVTASGGGGGGGNWAVFDEGDAGKARPPQPQLNSGWGFLPPAVDEASHQQQQQQAFRPPLPNNMMHNASPNDGVMAGMPPVGNGKPASPGLPPDLFSLPPQPPQPTPNHHAPLPPSPPWQQQQQQQRQPRETASLPPPSPPPLMQQGGMVQANGMPSFMSPSFDPSVPPTQLSGGLQSAQQQPTQPMMQMQHIHGPSPGGQDVGGGLDLINEWRRSPAPVLQSQAQEQHQYQQQQQEQQMPPQRAARPPSPTMPPSLPATGFYPTQPQQPPLPDVGAGIIMQAANDPTAAAQPTSYSVGSSPPPTAPYQNQPMVPARSSSPLQSPSYPQPMASGGMGMGGGSLQPPMRTMQGQPFASPMVDGRSGGLPRTSSTPSARVSSDMTASPPQPYSQVPSPTMPADPFGRSISVSGPVASGGGAIGGPAQDLLTMQMQRNADTLSSGVPRQTSQDQPMQPQRLAAPQSMMGYQPTQQPPFNNAAPQQQQRPSSAPSQHHQQQQQQNGYAPYPQSFHSGPLTDGNMVHGYPPPAQGPPMQPTAPSAAPGMVAMGGAYPQQQQQQQQGAPMPQQTTHGQQMQMPSHPQQFQQYQQQGGPSAGASPMVPEAGAGWRRQISIAANNDVTDRSYATRLR</sequence>
<gene>
    <name evidence="11" type="ORF">Vbra_14717</name>
</gene>
<evidence type="ECO:0000256" key="8">
    <source>
        <dbReference type="ARBA" id="ARBA00048679"/>
    </source>
</evidence>
<dbReference type="VEuPathDB" id="CryptoDB:Vbra_14717"/>
<dbReference type="SMART" id="SM00220">
    <property type="entry name" value="S_TKc"/>
    <property type="match status" value="1"/>
</dbReference>
<reference evidence="11 12" key="1">
    <citation type="submission" date="2014-11" db="EMBL/GenBank/DDBJ databases">
        <authorList>
            <person name="Zhu J."/>
            <person name="Qi W."/>
            <person name="Song R."/>
        </authorList>
    </citation>
    <scope>NUCLEOTIDE SEQUENCE [LARGE SCALE GENOMIC DNA]</scope>
</reference>
<dbReference type="InterPro" id="IPR000719">
    <property type="entry name" value="Prot_kinase_dom"/>
</dbReference>
<evidence type="ECO:0000256" key="9">
    <source>
        <dbReference type="SAM" id="MobiDB-lite"/>
    </source>
</evidence>
<dbReference type="OrthoDB" id="248923at2759"/>
<dbReference type="PANTHER" id="PTHR22967:SF57">
    <property type="entry name" value="AUXILIN, ISOFORM A-RELATED"/>
    <property type="match status" value="1"/>
</dbReference>
<dbReference type="SUPFAM" id="SSF56112">
    <property type="entry name" value="Protein kinase-like (PK-like)"/>
    <property type="match status" value="1"/>
</dbReference>
<feature type="compositionally biased region" description="Pro residues" evidence="9">
    <location>
        <begin position="978"/>
        <end position="989"/>
    </location>
</feature>
<evidence type="ECO:0000256" key="7">
    <source>
        <dbReference type="ARBA" id="ARBA00047899"/>
    </source>
</evidence>
<keyword evidence="2" id="KW-0723">Serine/threonine-protein kinase</keyword>
<accession>A0A0G4F821</accession>
<name>A0A0G4F821_VITBC</name>
<dbReference type="EMBL" id="CDMY01000385">
    <property type="protein sequence ID" value="CEM08694.1"/>
    <property type="molecule type" value="Genomic_DNA"/>
</dbReference>
<evidence type="ECO:0000256" key="2">
    <source>
        <dbReference type="ARBA" id="ARBA00022527"/>
    </source>
</evidence>
<feature type="compositionally biased region" description="Pro residues" evidence="9">
    <location>
        <begin position="553"/>
        <end position="572"/>
    </location>
</feature>
<evidence type="ECO:0000313" key="12">
    <source>
        <dbReference type="Proteomes" id="UP000041254"/>
    </source>
</evidence>
<feature type="compositionally biased region" description="Polar residues" evidence="9">
    <location>
        <begin position="745"/>
        <end position="754"/>
    </location>
</feature>
<feature type="compositionally biased region" description="Pro residues" evidence="9">
    <location>
        <begin position="702"/>
        <end position="711"/>
    </location>
</feature>
<evidence type="ECO:0000256" key="5">
    <source>
        <dbReference type="ARBA" id="ARBA00022777"/>
    </source>
</evidence>
<comment type="catalytic activity">
    <reaction evidence="7">
        <text>L-threonyl-[protein] + ATP = O-phospho-L-threonyl-[protein] + ADP + H(+)</text>
        <dbReference type="Rhea" id="RHEA:46608"/>
        <dbReference type="Rhea" id="RHEA-COMP:11060"/>
        <dbReference type="Rhea" id="RHEA-COMP:11605"/>
        <dbReference type="ChEBI" id="CHEBI:15378"/>
        <dbReference type="ChEBI" id="CHEBI:30013"/>
        <dbReference type="ChEBI" id="CHEBI:30616"/>
        <dbReference type="ChEBI" id="CHEBI:61977"/>
        <dbReference type="ChEBI" id="CHEBI:456216"/>
        <dbReference type="EC" id="2.7.11.1"/>
    </reaction>
</comment>
<feature type="compositionally biased region" description="Polar residues" evidence="9">
    <location>
        <begin position="823"/>
        <end position="837"/>
    </location>
</feature>
<feature type="compositionally biased region" description="Gly residues" evidence="9">
    <location>
        <begin position="651"/>
        <end position="661"/>
    </location>
</feature>
<feature type="domain" description="Protein kinase" evidence="10">
    <location>
        <begin position="39"/>
        <end position="346"/>
    </location>
</feature>
<evidence type="ECO:0000313" key="11">
    <source>
        <dbReference type="EMBL" id="CEM08694.1"/>
    </source>
</evidence>
<dbReference type="AlphaFoldDB" id="A0A0G4F821"/>
<feature type="compositionally biased region" description="Low complexity" evidence="9">
    <location>
        <begin position="922"/>
        <end position="962"/>
    </location>
</feature>
<dbReference type="GO" id="GO:0004674">
    <property type="term" value="F:protein serine/threonine kinase activity"/>
    <property type="evidence" value="ECO:0007669"/>
    <property type="project" value="UniProtKB-KW"/>
</dbReference>
<feature type="compositionally biased region" description="Low complexity" evidence="9">
    <location>
        <begin position="769"/>
        <end position="784"/>
    </location>
</feature>
<evidence type="ECO:0000256" key="3">
    <source>
        <dbReference type="ARBA" id="ARBA00022679"/>
    </source>
</evidence>
<organism evidence="11 12">
    <name type="scientific">Vitrella brassicaformis (strain CCMP3155)</name>
    <dbReference type="NCBI Taxonomy" id="1169540"/>
    <lineage>
        <taxon>Eukaryota</taxon>
        <taxon>Sar</taxon>
        <taxon>Alveolata</taxon>
        <taxon>Colpodellida</taxon>
        <taxon>Vitrellaceae</taxon>
        <taxon>Vitrella</taxon>
    </lineage>
</organism>
<comment type="catalytic activity">
    <reaction evidence="8">
        <text>L-seryl-[protein] + ATP = O-phospho-L-seryl-[protein] + ADP + H(+)</text>
        <dbReference type="Rhea" id="RHEA:17989"/>
        <dbReference type="Rhea" id="RHEA-COMP:9863"/>
        <dbReference type="Rhea" id="RHEA-COMP:11604"/>
        <dbReference type="ChEBI" id="CHEBI:15378"/>
        <dbReference type="ChEBI" id="CHEBI:29999"/>
        <dbReference type="ChEBI" id="CHEBI:30616"/>
        <dbReference type="ChEBI" id="CHEBI:83421"/>
        <dbReference type="ChEBI" id="CHEBI:456216"/>
        <dbReference type="EC" id="2.7.11.1"/>
    </reaction>
</comment>
<dbReference type="GO" id="GO:0005524">
    <property type="term" value="F:ATP binding"/>
    <property type="evidence" value="ECO:0007669"/>
    <property type="project" value="UniProtKB-KW"/>
</dbReference>
<evidence type="ECO:0000256" key="1">
    <source>
        <dbReference type="ARBA" id="ARBA00012513"/>
    </source>
</evidence>
<dbReference type="Gene3D" id="1.10.510.10">
    <property type="entry name" value="Transferase(Phosphotransferase) domain 1"/>
    <property type="match status" value="1"/>
</dbReference>
<dbReference type="PANTHER" id="PTHR22967">
    <property type="entry name" value="SERINE/THREONINE PROTEIN KINASE"/>
    <property type="match status" value="1"/>
</dbReference>
<feature type="compositionally biased region" description="Low complexity" evidence="9">
    <location>
        <begin position="1001"/>
        <end position="1052"/>
    </location>
</feature>
<keyword evidence="5" id="KW-0418">Kinase</keyword>
<keyword evidence="6" id="KW-0067">ATP-binding</keyword>